<dbReference type="EC" id="1.8.4.11" evidence="4"/>
<protein>
    <recommendedName>
        <fullName evidence="4">Peptide methionine sulfoxide reductase MsrA</fullName>
        <shortName evidence="4">Protein-methionine-S-oxide reductase</shortName>
        <ecNumber evidence="4">1.8.4.11</ecNumber>
    </recommendedName>
    <alternativeName>
        <fullName evidence="4">Peptide-methionine (S)-S-oxide reductase</fullName>
        <shortName evidence="4">Peptide Met(O) reductase</shortName>
    </alternativeName>
</protein>
<dbReference type="PANTHER" id="PTHR43774">
    <property type="entry name" value="PEPTIDE METHIONINE SULFOXIDE REDUCTASE"/>
    <property type="match status" value="1"/>
</dbReference>
<dbReference type="InterPro" id="IPR036509">
    <property type="entry name" value="Met_Sox_Rdtase_MsrA_sf"/>
</dbReference>
<dbReference type="HAMAP" id="MF_01401">
    <property type="entry name" value="MsrA"/>
    <property type="match status" value="1"/>
</dbReference>
<sequence>MSQTATENATFEHATLGGGCFWCLDGAYRDVRGIQEVVSGYAGGHVPNPSYEQVCGKRTGHAEVVRLRFDPAVISYADILRMFFTLHDPTTKDRQGADVGPQYRSVIMAETPEQMETARAVMAEVEQAGVWGAPLVTELLPAAEFWPAETEHQDYFRRNPWSGYCRAVIAPKVAKFRKGFADRLSRTEA</sequence>
<keyword evidence="1 4" id="KW-0560">Oxidoreductase</keyword>
<name>A0ABT3NQZ4_9PROT</name>
<comment type="function">
    <text evidence="4">Has an important function as a repair enzyme for proteins that have been inactivated by oxidation. Catalyzes the reversible oxidation-reduction of methionine sulfoxide in proteins to methionine.</text>
</comment>
<dbReference type="Proteomes" id="UP001526430">
    <property type="component" value="Unassembled WGS sequence"/>
</dbReference>
<keyword evidence="7" id="KW-1185">Reference proteome</keyword>
<dbReference type="PANTHER" id="PTHR43774:SF1">
    <property type="entry name" value="PEPTIDE METHIONINE SULFOXIDE REDUCTASE MSRA 2"/>
    <property type="match status" value="1"/>
</dbReference>
<comment type="catalytic activity">
    <reaction evidence="3 4">
        <text>[thioredoxin]-disulfide + L-methionine + H2O = L-methionine (S)-S-oxide + [thioredoxin]-dithiol</text>
        <dbReference type="Rhea" id="RHEA:19993"/>
        <dbReference type="Rhea" id="RHEA-COMP:10698"/>
        <dbReference type="Rhea" id="RHEA-COMP:10700"/>
        <dbReference type="ChEBI" id="CHEBI:15377"/>
        <dbReference type="ChEBI" id="CHEBI:29950"/>
        <dbReference type="ChEBI" id="CHEBI:50058"/>
        <dbReference type="ChEBI" id="CHEBI:57844"/>
        <dbReference type="ChEBI" id="CHEBI:58772"/>
        <dbReference type="EC" id="1.8.4.11"/>
    </reaction>
</comment>
<comment type="caution">
    <text evidence="6">The sequence shown here is derived from an EMBL/GenBank/DDBJ whole genome shotgun (WGS) entry which is preliminary data.</text>
</comment>
<evidence type="ECO:0000256" key="4">
    <source>
        <dbReference type="HAMAP-Rule" id="MF_01401"/>
    </source>
</evidence>
<dbReference type="SUPFAM" id="SSF55068">
    <property type="entry name" value="Peptide methionine sulfoxide reductase"/>
    <property type="match status" value="1"/>
</dbReference>
<dbReference type="EMBL" id="JAPFQI010000001">
    <property type="protein sequence ID" value="MCW8084589.1"/>
    <property type="molecule type" value="Genomic_DNA"/>
</dbReference>
<gene>
    <name evidence="4 6" type="primary">msrA</name>
    <name evidence="6" type="ORF">OF850_03025</name>
</gene>
<organism evidence="6 7">
    <name type="scientific">Sabulicella glaciei</name>
    <dbReference type="NCBI Taxonomy" id="2984948"/>
    <lineage>
        <taxon>Bacteria</taxon>
        <taxon>Pseudomonadati</taxon>
        <taxon>Pseudomonadota</taxon>
        <taxon>Alphaproteobacteria</taxon>
        <taxon>Acetobacterales</taxon>
        <taxon>Acetobacteraceae</taxon>
        <taxon>Sabulicella</taxon>
    </lineage>
</organism>
<reference evidence="6 7" key="1">
    <citation type="submission" date="2022-10" db="EMBL/GenBank/DDBJ databases">
        <title>Roseococcus glaciei nov., sp. nov., isolated from glacier.</title>
        <authorList>
            <person name="Liu Q."/>
            <person name="Xin Y.-H."/>
        </authorList>
    </citation>
    <scope>NUCLEOTIDE SEQUENCE [LARGE SCALE GENOMIC DNA]</scope>
    <source>
        <strain evidence="6 7">MDT2-1-1</strain>
    </source>
</reference>
<dbReference type="RefSeq" id="WP_301588235.1">
    <property type="nucleotide sequence ID" value="NZ_JAPFQI010000001.1"/>
</dbReference>
<evidence type="ECO:0000256" key="1">
    <source>
        <dbReference type="ARBA" id="ARBA00023002"/>
    </source>
</evidence>
<evidence type="ECO:0000259" key="5">
    <source>
        <dbReference type="Pfam" id="PF01625"/>
    </source>
</evidence>
<dbReference type="Gene3D" id="3.30.1060.10">
    <property type="entry name" value="Peptide methionine sulphoxide reductase MsrA"/>
    <property type="match status" value="1"/>
</dbReference>
<proteinExistence type="inferred from homology"/>
<comment type="similarity">
    <text evidence="4">Belongs to the MsrA Met sulfoxide reductase family.</text>
</comment>
<accession>A0ABT3NQZ4</accession>
<dbReference type="InterPro" id="IPR002569">
    <property type="entry name" value="Met_Sox_Rdtase_MsrA_dom"/>
</dbReference>
<evidence type="ECO:0000256" key="3">
    <source>
        <dbReference type="ARBA" id="ARBA00048782"/>
    </source>
</evidence>
<feature type="domain" description="Peptide methionine sulphoxide reductase MsrA" evidence="5">
    <location>
        <begin position="14"/>
        <end position="165"/>
    </location>
</feature>
<evidence type="ECO:0000256" key="2">
    <source>
        <dbReference type="ARBA" id="ARBA00047806"/>
    </source>
</evidence>
<dbReference type="GO" id="GO:0008113">
    <property type="term" value="F:peptide-methionine (S)-S-oxide reductase activity"/>
    <property type="evidence" value="ECO:0007669"/>
    <property type="project" value="UniProtKB-EC"/>
</dbReference>
<comment type="catalytic activity">
    <reaction evidence="2 4">
        <text>L-methionyl-[protein] + [thioredoxin]-disulfide + H2O = L-methionyl-(S)-S-oxide-[protein] + [thioredoxin]-dithiol</text>
        <dbReference type="Rhea" id="RHEA:14217"/>
        <dbReference type="Rhea" id="RHEA-COMP:10698"/>
        <dbReference type="Rhea" id="RHEA-COMP:10700"/>
        <dbReference type="Rhea" id="RHEA-COMP:12313"/>
        <dbReference type="Rhea" id="RHEA-COMP:12315"/>
        <dbReference type="ChEBI" id="CHEBI:15377"/>
        <dbReference type="ChEBI" id="CHEBI:16044"/>
        <dbReference type="ChEBI" id="CHEBI:29950"/>
        <dbReference type="ChEBI" id="CHEBI:44120"/>
        <dbReference type="ChEBI" id="CHEBI:50058"/>
        <dbReference type="EC" id="1.8.4.11"/>
    </reaction>
</comment>
<evidence type="ECO:0000313" key="6">
    <source>
        <dbReference type="EMBL" id="MCW8084589.1"/>
    </source>
</evidence>
<dbReference type="Pfam" id="PF01625">
    <property type="entry name" value="PMSR"/>
    <property type="match status" value="1"/>
</dbReference>
<feature type="active site" evidence="4">
    <location>
        <position position="20"/>
    </location>
</feature>
<dbReference type="NCBIfam" id="TIGR00401">
    <property type="entry name" value="msrA"/>
    <property type="match status" value="1"/>
</dbReference>
<evidence type="ECO:0000313" key="7">
    <source>
        <dbReference type="Proteomes" id="UP001526430"/>
    </source>
</evidence>